<proteinExistence type="inferred from homology"/>
<dbReference type="PANTHER" id="PTHR42960">
    <property type="entry name" value="YCF46 PROTEIN"/>
    <property type="match status" value="1"/>
</dbReference>
<evidence type="ECO:0000313" key="6">
    <source>
        <dbReference type="EMBL" id="MEM5450753.1"/>
    </source>
</evidence>
<dbReference type="InterPro" id="IPR011989">
    <property type="entry name" value="ARM-like"/>
</dbReference>
<dbReference type="PANTHER" id="PTHR42960:SF1">
    <property type="entry name" value="YCF46 PROTEIN"/>
    <property type="match status" value="1"/>
</dbReference>
<evidence type="ECO:0000256" key="2">
    <source>
        <dbReference type="ARBA" id="ARBA00022840"/>
    </source>
</evidence>
<organism evidence="6 7">
    <name type="scientific">Paraburkholderia guartelaensis</name>
    <dbReference type="NCBI Taxonomy" id="2546446"/>
    <lineage>
        <taxon>Bacteria</taxon>
        <taxon>Pseudomonadati</taxon>
        <taxon>Pseudomonadota</taxon>
        <taxon>Betaproteobacteria</taxon>
        <taxon>Burkholderiales</taxon>
        <taxon>Burkholderiaceae</taxon>
        <taxon>Paraburkholderia</taxon>
    </lineage>
</organism>
<name>A0ABU9SIS4_9BURK</name>
<evidence type="ECO:0000256" key="3">
    <source>
        <dbReference type="ARBA" id="ARBA00038088"/>
    </source>
</evidence>
<evidence type="ECO:0000256" key="4">
    <source>
        <dbReference type="ARBA" id="ARBA00040480"/>
    </source>
</evidence>
<dbReference type="InterPro" id="IPR003959">
    <property type="entry name" value="ATPase_AAA_core"/>
</dbReference>
<dbReference type="Gene3D" id="1.10.8.60">
    <property type="match status" value="1"/>
</dbReference>
<dbReference type="RefSeq" id="WP_406953281.1">
    <property type="nucleotide sequence ID" value="NZ_JAYMRW010000011.1"/>
</dbReference>
<dbReference type="EMBL" id="JAYMRW010000011">
    <property type="protein sequence ID" value="MEM5450753.1"/>
    <property type="molecule type" value="Genomic_DNA"/>
</dbReference>
<dbReference type="InterPro" id="IPR052381">
    <property type="entry name" value="AAA_domain_protein"/>
</dbReference>
<dbReference type="Gene3D" id="3.40.50.300">
    <property type="entry name" value="P-loop containing nucleotide triphosphate hydrolases"/>
    <property type="match status" value="1"/>
</dbReference>
<protein>
    <recommendedName>
        <fullName evidence="4">Uncharacterized AAA domain-containing protein ycf46</fullName>
    </recommendedName>
</protein>
<comment type="caution">
    <text evidence="6">The sequence shown here is derived from an EMBL/GenBank/DDBJ whole genome shotgun (WGS) entry which is preliminary data.</text>
</comment>
<dbReference type="Proteomes" id="UP001390669">
    <property type="component" value="Unassembled WGS sequence"/>
</dbReference>
<sequence>MRDEGARVYDLAAALEGMLDEPLDGRLLIVRHAQLALEGNGIALARLKLLLDRLSRHHGGRAAVVLISERFDVPIELEALLMVYGLALPSGDEIEAQVRAHYALAPDLLKRLAVACGGLNQAEIAHALSLADAQGTRRLDETALAVVAKQKGQVIAKGGVLGMVEPDAGADKVGGLTNLITWLKSRADVIRRLAEAKAFGVQAPKGVLIAGMPGCGKSLTAKVTATMFELPLLRLDIGSLLGKYVGESEHNMRRALQTAEAISPCVLWIDELEKAFVGMGGANASEVTSRLLGYFLTWMQEKSGAVFTIATANDITALPPELLRKGRFDEIFYVGFPDARERREILNIHLSRRSQDPARFDLAALTAQCRGFTGADMENAVNEALVTAFNEHEPLTQSRLEAAIAQTKPLRETMQKKVREYEEAFEKLKLKSASIHEGMSVAEMIRLAEGENPARRIDVATDEEVPEDLLEKLADDPEFDVRRAVFEHPRCPESALSARINKGEGKGADTEIFALACAHRRAPVDQLERAIMASNFPEAVFLRVMRVTSAPERLLRAAGYVADGDKPLDRKNGIDYGYSYKAGPLQEALATNPNIGIDLQLWLVSNSAPAEIPRVLASNTSLHQAVQDLLATTGDLRVRVNLAHNRIVEAVQEKLAVDTSVTVRQALVDNPALTDAVQRTLANDADNKVRFKLAASEHETALLALLDSEDNEIVKAVLANPKMSERVIRDIMLRPLSDTLRLVNIIQTSFGVNERVLEELVIHQHHAVRHAVCEQLAEKLDDQKRIRLLYDNSIDADSRKSVVSRRVSEGVVRALLESESSVLRTYGCTLMEANVGLTLSEGFFELLQAMTNWRSGLIPNELLADHKVTNVRIQSALASHSSAEIRRRLARWNIDENVRRRLESDSDDSVRSAAAEGRALFGIPPELAHTPEL</sequence>
<dbReference type="InterPro" id="IPR027417">
    <property type="entry name" value="P-loop_NTPase"/>
</dbReference>
<dbReference type="SMART" id="SM00382">
    <property type="entry name" value="AAA"/>
    <property type="match status" value="1"/>
</dbReference>
<dbReference type="Gene3D" id="1.25.10.10">
    <property type="entry name" value="Leucine-rich Repeat Variant"/>
    <property type="match status" value="1"/>
</dbReference>
<evidence type="ECO:0000256" key="1">
    <source>
        <dbReference type="ARBA" id="ARBA00022741"/>
    </source>
</evidence>
<feature type="domain" description="AAA+ ATPase" evidence="5">
    <location>
        <begin position="203"/>
        <end position="338"/>
    </location>
</feature>
<accession>A0ABU9SIS4</accession>
<dbReference type="SUPFAM" id="SSF52540">
    <property type="entry name" value="P-loop containing nucleoside triphosphate hydrolases"/>
    <property type="match status" value="1"/>
</dbReference>
<keyword evidence="1" id="KW-0547">Nucleotide-binding</keyword>
<keyword evidence="2" id="KW-0067">ATP-binding</keyword>
<dbReference type="Pfam" id="PF00004">
    <property type="entry name" value="AAA"/>
    <property type="match status" value="1"/>
</dbReference>
<dbReference type="InterPro" id="IPR003593">
    <property type="entry name" value="AAA+_ATPase"/>
</dbReference>
<evidence type="ECO:0000313" key="7">
    <source>
        <dbReference type="Proteomes" id="UP001390669"/>
    </source>
</evidence>
<evidence type="ECO:0000259" key="5">
    <source>
        <dbReference type="SMART" id="SM00382"/>
    </source>
</evidence>
<comment type="similarity">
    <text evidence="3">Belongs to the AAA ATPase family. Highly divergent.</text>
</comment>
<gene>
    <name evidence="6" type="ORF">VSR33_25040</name>
</gene>
<keyword evidence="7" id="KW-1185">Reference proteome</keyword>
<reference evidence="6 7" key="1">
    <citation type="submission" date="2024-01" db="EMBL/GenBank/DDBJ databases">
        <title>The diversity of rhizobia nodulating Mimosa spp. in eleven states of Brazil covering several biomes is determined by host plant, location, and edaphic factors.</title>
        <authorList>
            <person name="Rouws L."/>
            <person name="Barauna A."/>
            <person name="Beukes C."/>
            <person name="De Faria S.M."/>
            <person name="Gross E."/>
            <person name="Dos Reis Junior F.B."/>
            <person name="Simon M."/>
            <person name="Maluk M."/>
            <person name="Odee D.W."/>
            <person name="Kenicer G."/>
            <person name="Young J.P.W."/>
            <person name="Reis V.M."/>
            <person name="Zilli J."/>
            <person name="James E.K."/>
        </authorList>
    </citation>
    <scope>NUCLEOTIDE SEQUENCE [LARGE SCALE GENOMIC DNA]</scope>
    <source>
        <strain evidence="6 7">JPY164</strain>
    </source>
</reference>